<dbReference type="SMART" id="SM00327">
    <property type="entry name" value="VWA"/>
    <property type="match status" value="1"/>
</dbReference>
<gene>
    <name evidence="4" type="ORF">Zmor_014358</name>
</gene>
<organism evidence="4 5">
    <name type="scientific">Zophobas morio</name>
    <dbReference type="NCBI Taxonomy" id="2755281"/>
    <lineage>
        <taxon>Eukaryota</taxon>
        <taxon>Metazoa</taxon>
        <taxon>Ecdysozoa</taxon>
        <taxon>Arthropoda</taxon>
        <taxon>Hexapoda</taxon>
        <taxon>Insecta</taxon>
        <taxon>Pterygota</taxon>
        <taxon>Neoptera</taxon>
        <taxon>Endopterygota</taxon>
        <taxon>Coleoptera</taxon>
        <taxon>Polyphaga</taxon>
        <taxon>Cucujiformia</taxon>
        <taxon>Tenebrionidae</taxon>
        <taxon>Zophobas</taxon>
    </lineage>
</organism>
<dbReference type="Pfam" id="PF00092">
    <property type="entry name" value="VWA"/>
    <property type="match status" value="1"/>
</dbReference>
<keyword evidence="1" id="KW-0732">Signal</keyword>
<name>A0AA38MGF6_9CUCU</name>
<feature type="chain" id="PRO_5041311353" description="Inter-alpha-trypsin inhibitor heavy chain H4" evidence="1">
    <location>
        <begin position="21"/>
        <end position="656"/>
    </location>
</feature>
<sequence length="656" mass="73581">MYRQMLFLISFCGCTVFAESNNFVVTSTEATKEQKTNITELTHVNPQIYSMQIFANVSNRFARTLITSKVRNSDSTPHETTFSVVLPDNAFISEFEMEIEEKIYKAYVKEKEEAKKIYQEAVSTGQSAAHVEQSTRDSKIFTVSVNIEPESKTIFRLAYEELLQRQFGRYELVINIHPGQLVEDLGVEVHINESRPLTFQSVPFLQTGNEISKNQENLNDFVQINSISNKSISVKFTPDIEHQLKFAKSLGSAKENGLAGQFVVQYDVERDPQGGEVLVRDGYFVHFFAPSELQPLPKHVVFVLDHSGSMIGRKFEQVVEAMKNILSDLISKDLFDIVWFSEGASVWNVETNTFVDTNISYSHSNYGHLEPTLKEANLPEAASVSDENIHKAKIAIENYENMASTNIIGGLEVGLFLIKRTEKKFPDKYQPILIFLTDGLPNVGIDSGDEIVTLVSKLNDGANRAPIFSLSFGEDADKDFLRKLSAQNLGFSRHIYEAADASLQLHNFYRTISLPLLSNVTFKYVDEVSAVTKVQYPILFNGSELIVAGRAPENLDVLLNVTGRCTTGLVNFHTVQSKPVSSLERLWAYLTVQQILQERDRVTNTTELTKKALDISLKYSFVTPVSSLVVVKPNATDSVDTKAAVARPEGGIYNFH</sequence>
<evidence type="ECO:0000256" key="1">
    <source>
        <dbReference type="SAM" id="SignalP"/>
    </source>
</evidence>
<dbReference type="SMART" id="SM00609">
    <property type="entry name" value="VIT"/>
    <property type="match status" value="1"/>
</dbReference>
<dbReference type="GO" id="GO:0032991">
    <property type="term" value="C:protein-containing complex"/>
    <property type="evidence" value="ECO:0007669"/>
    <property type="project" value="UniProtKB-ARBA"/>
</dbReference>
<comment type="caution">
    <text evidence="4">The sequence shown here is derived from an EMBL/GenBank/DDBJ whole genome shotgun (WGS) entry which is preliminary data.</text>
</comment>
<dbReference type="PANTHER" id="PTHR10338">
    <property type="entry name" value="INTER-ALPHA-TRYPSIN INHIBITOR HEAVY CHAIN FAMILY MEMBER"/>
    <property type="match status" value="1"/>
</dbReference>
<dbReference type="PROSITE" id="PS50234">
    <property type="entry name" value="VWFA"/>
    <property type="match status" value="1"/>
</dbReference>
<evidence type="ECO:0000313" key="5">
    <source>
        <dbReference type="Proteomes" id="UP001168821"/>
    </source>
</evidence>
<dbReference type="Gene3D" id="3.40.50.410">
    <property type="entry name" value="von Willebrand factor, type A domain"/>
    <property type="match status" value="1"/>
</dbReference>
<dbReference type="InterPro" id="IPR036465">
    <property type="entry name" value="vWFA_dom_sf"/>
</dbReference>
<dbReference type="Pfam" id="PF08487">
    <property type="entry name" value="VIT"/>
    <property type="match status" value="1"/>
</dbReference>
<dbReference type="InterPro" id="IPR013694">
    <property type="entry name" value="VIT"/>
</dbReference>
<dbReference type="SUPFAM" id="SSF53300">
    <property type="entry name" value="vWA-like"/>
    <property type="match status" value="1"/>
</dbReference>
<feature type="domain" description="VIT" evidence="3">
    <location>
        <begin position="32"/>
        <end position="161"/>
    </location>
</feature>
<evidence type="ECO:0000313" key="4">
    <source>
        <dbReference type="EMBL" id="KAJ3655221.1"/>
    </source>
</evidence>
<dbReference type="EMBL" id="JALNTZ010000004">
    <property type="protein sequence ID" value="KAJ3655221.1"/>
    <property type="molecule type" value="Genomic_DNA"/>
</dbReference>
<proteinExistence type="predicted"/>
<evidence type="ECO:0008006" key="6">
    <source>
        <dbReference type="Google" id="ProtNLM"/>
    </source>
</evidence>
<dbReference type="PANTHER" id="PTHR10338:SF108">
    <property type="entry name" value="INTER-ALPHA-TRYPSIN INHIBITOR HEAVY CHAIN H4-LIKE PROTEIN"/>
    <property type="match status" value="1"/>
</dbReference>
<feature type="domain" description="VWFA" evidence="2">
    <location>
        <begin position="299"/>
        <end position="512"/>
    </location>
</feature>
<evidence type="ECO:0000259" key="3">
    <source>
        <dbReference type="PROSITE" id="PS51468"/>
    </source>
</evidence>
<dbReference type="PROSITE" id="PS51468">
    <property type="entry name" value="VIT"/>
    <property type="match status" value="1"/>
</dbReference>
<keyword evidence="5" id="KW-1185">Reference proteome</keyword>
<evidence type="ECO:0000259" key="2">
    <source>
        <dbReference type="PROSITE" id="PS50234"/>
    </source>
</evidence>
<reference evidence="4" key="1">
    <citation type="journal article" date="2023" name="G3 (Bethesda)">
        <title>Whole genome assemblies of Zophobas morio and Tenebrio molitor.</title>
        <authorList>
            <person name="Kaur S."/>
            <person name="Stinson S.A."/>
            <person name="diCenzo G.C."/>
        </authorList>
    </citation>
    <scope>NUCLEOTIDE SEQUENCE</scope>
    <source>
        <strain evidence="4">QUZm001</strain>
    </source>
</reference>
<accession>A0AA38MGF6</accession>
<dbReference type="InterPro" id="IPR002035">
    <property type="entry name" value="VWF_A"/>
</dbReference>
<dbReference type="InterPro" id="IPR050934">
    <property type="entry name" value="ITIH"/>
</dbReference>
<feature type="signal peptide" evidence="1">
    <location>
        <begin position="1"/>
        <end position="20"/>
    </location>
</feature>
<dbReference type="Proteomes" id="UP001168821">
    <property type="component" value="Unassembled WGS sequence"/>
</dbReference>
<dbReference type="AlphaFoldDB" id="A0AA38MGF6"/>
<protein>
    <recommendedName>
        <fullName evidence="6">Inter-alpha-trypsin inhibitor heavy chain H4</fullName>
    </recommendedName>
</protein>